<gene>
    <name evidence="4" type="primary">BPIFB2</name>
    <name evidence="4" type="ORF">Y1Q_0020297</name>
</gene>
<proteinExistence type="predicted"/>
<accession>A0A151MI32</accession>
<dbReference type="SUPFAM" id="SSF55394">
    <property type="entry name" value="Bactericidal permeability-increasing protein, BPI"/>
    <property type="match status" value="2"/>
</dbReference>
<feature type="domain" description="Lipid-binding serum glycoprotein N-terminal" evidence="2">
    <location>
        <begin position="44"/>
        <end position="250"/>
    </location>
</feature>
<dbReference type="InterPro" id="IPR017943">
    <property type="entry name" value="Bactericidal_perm-incr_a/b_dom"/>
</dbReference>
<evidence type="ECO:0000313" key="5">
    <source>
        <dbReference type="Proteomes" id="UP000050525"/>
    </source>
</evidence>
<keyword evidence="5" id="KW-1185">Reference proteome</keyword>
<dbReference type="SMART" id="SM00329">
    <property type="entry name" value="BPI2"/>
    <property type="match status" value="1"/>
</dbReference>
<comment type="caution">
    <text evidence="4">The sequence shown here is derived from an EMBL/GenBank/DDBJ whole genome shotgun (WGS) entry which is preliminary data.</text>
</comment>
<dbReference type="InterPro" id="IPR001124">
    <property type="entry name" value="Lipid-bd_serum_glycop_C"/>
</dbReference>
<evidence type="ECO:0000259" key="3">
    <source>
        <dbReference type="SMART" id="SM00329"/>
    </source>
</evidence>
<keyword evidence="1" id="KW-0732">Signal</keyword>
<dbReference type="Gene3D" id="3.15.10.10">
    <property type="entry name" value="Bactericidal permeability-increasing protein, domain 1"/>
    <property type="match status" value="1"/>
</dbReference>
<dbReference type="Pfam" id="PF01273">
    <property type="entry name" value="LBP_BPI_CETP"/>
    <property type="match status" value="1"/>
</dbReference>
<dbReference type="AlphaFoldDB" id="A0A151MI32"/>
<feature type="signal peptide" evidence="1">
    <location>
        <begin position="1"/>
        <end position="15"/>
    </location>
</feature>
<organism evidence="4 5">
    <name type="scientific">Alligator mississippiensis</name>
    <name type="common">American alligator</name>
    <dbReference type="NCBI Taxonomy" id="8496"/>
    <lineage>
        <taxon>Eukaryota</taxon>
        <taxon>Metazoa</taxon>
        <taxon>Chordata</taxon>
        <taxon>Craniata</taxon>
        <taxon>Vertebrata</taxon>
        <taxon>Euteleostomi</taxon>
        <taxon>Archelosauria</taxon>
        <taxon>Archosauria</taxon>
        <taxon>Crocodylia</taxon>
        <taxon>Alligatoridae</taxon>
        <taxon>Alligatorinae</taxon>
        <taxon>Alligator</taxon>
    </lineage>
</organism>
<protein>
    <submittedName>
        <fullName evidence="4">BPI fold-containing family B member 2</fullName>
    </submittedName>
</protein>
<name>A0A151MI32_ALLMI</name>
<evidence type="ECO:0000313" key="4">
    <source>
        <dbReference type="EMBL" id="KYO24188.1"/>
    </source>
</evidence>
<dbReference type="PANTHER" id="PTHR46019:SF1">
    <property type="entry name" value="BPI FOLD-CONTAINING FAMILY B MEMBER 2"/>
    <property type="match status" value="1"/>
</dbReference>
<feature type="chain" id="PRO_5012045771" evidence="1">
    <location>
        <begin position="16"/>
        <end position="479"/>
    </location>
</feature>
<dbReference type="InterPro" id="IPR017942">
    <property type="entry name" value="Lipid-bd_serum_glycop_N"/>
</dbReference>
<dbReference type="PANTHER" id="PTHR46019">
    <property type="entry name" value="BPI FOLD-CONTAINING FAMILY B MEMBER 4-RELATED"/>
    <property type="match status" value="1"/>
</dbReference>
<reference evidence="4 5" key="1">
    <citation type="journal article" date="2012" name="Genome Biol.">
        <title>Sequencing three crocodilian genomes to illuminate the evolution of archosaurs and amniotes.</title>
        <authorList>
            <person name="St John J.A."/>
            <person name="Braun E.L."/>
            <person name="Isberg S.R."/>
            <person name="Miles L.G."/>
            <person name="Chong A.Y."/>
            <person name="Gongora J."/>
            <person name="Dalzell P."/>
            <person name="Moran C."/>
            <person name="Bed'hom B."/>
            <person name="Abzhanov A."/>
            <person name="Burgess S.C."/>
            <person name="Cooksey A.M."/>
            <person name="Castoe T.A."/>
            <person name="Crawford N.G."/>
            <person name="Densmore L.D."/>
            <person name="Drew J.C."/>
            <person name="Edwards S.V."/>
            <person name="Faircloth B.C."/>
            <person name="Fujita M.K."/>
            <person name="Greenwold M.J."/>
            <person name="Hoffmann F.G."/>
            <person name="Howard J.M."/>
            <person name="Iguchi T."/>
            <person name="Janes D.E."/>
            <person name="Khan S.Y."/>
            <person name="Kohno S."/>
            <person name="de Koning A.J."/>
            <person name="Lance S.L."/>
            <person name="McCarthy F.M."/>
            <person name="McCormack J.E."/>
            <person name="Merchant M.E."/>
            <person name="Peterson D.G."/>
            <person name="Pollock D.D."/>
            <person name="Pourmand N."/>
            <person name="Raney B.J."/>
            <person name="Roessler K.A."/>
            <person name="Sanford J.R."/>
            <person name="Sawyer R.H."/>
            <person name="Schmidt C.J."/>
            <person name="Triplett E.W."/>
            <person name="Tuberville T.D."/>
            <person name="Venegas-Anaya M."/>
            <person name="Howard J.T."/>
            <person name="Jarvis E.D."/>
            <person name="Guillette L.J.Jr."/>
            <person name="Glenn T.C."/>
            <person name="Green R.E."/>
            <person name="Ray D.A."/>
        </authorList>
    </citation>
    <scope>NUCLEOTIDE SEQUENCE [LARGE SCALE GENOMIC DNA]</scope>
    <source>
        <strain evidence="4">KSC_2009_1</strain>
    </source>
</reference>
<dbReference type="Proteomes" id="UP000050525">
    <property type="component" value="Unassembled WGS sequence"/>
</dbReference>
<dbReference type="Gene3D" id="3.15.20.10">
    <property type="entry name" value="Bactericidal permeability-increasing protein, domain 2"/>
    <property type="match status" value="1"/>
</dbReference>
<dbReference type="SMART" id="SM00328">
    <property type="entry name" value="BPI1"/>
    <property type="match status" value="1"/>
</dbReference>
<feature type="domain" description="Lipid-binding serum glycoprotein C-terminal" evidence="3">
    <location>
        <begin position="267"/>
        <end position="473"/>
    </location>
</feature>
<dbReference type="EMBL" id="AKHW03006102">
    <property type="protein sequence ID" value="KYO24188.1"/>
    <property type="molecule type" value="Genomic_DNA"/>
</dbReference>
<sequence length="479" mass="51364">MHFVWLAAFLDGSKADQREPPCEKVLHICPCTIASRGRIEVAVRVKQEALQYACQTGRAPLQQALQVIPIPDFVGRPNLLGSLLKIVGIRILNVQLPQVSVKLVPNVGVQVSVVSDLHIGARLILVPVELRVGTSILLDVRVLRTAAGFPVLKVSACKSLLGDVKIILGGRDLLGFLNPLQSHLRAILVNQMCLSISSTLLQLNARLGTLVGLNSFSPVSQLHYTMIEPPVITGDYIDLDLNAVFTLMGKPLVSPARPPPFSLPQTSGSGDSMVVLGISEHLLNSVLAMAQQFGSFNFHVFRQTSASIGHLTTSRLGSFIPAIAHQFPRPEPVGLKVTVSKAPIVTFFEGRAVLSLHPSVEVVAALSSWTSASQSLFTLDVDVALVLHFAVTEVKLQASVSLQGGLRFVLVSSRVGSVKVSRVACLIASAFEEALVARLNAVLSVGINLPCLNNIKYAHPHAEVHKGYAAVSCGLDYEQ</sequence>
<dbReference type="GO" id="GO:0008289">
    <property type="term" value="F:lipid binding"/>
    <property type="evidence" value="ECO:0007669"/>
    <property type="project" value="InterPro"/>
</dbReference>
<evidence type="ECO:0000256" key="1">
    <source>
        <dbReference type="SAM" id="SignalP"/>
    </source>
</evidence>
<dbReference type="InterPro" id="IPR051660">
    <property type="entry name" value="BPI_fold-BPI/LBP"/>
</dbReference>
<evidence type="ECO:0000259" key="2">
    <source>
        <dbReference type="SMART" id="SM00328"/>
    </source>
</evidence>
<dbReference type="Pfam" id="PF02886">
    <property type="entry name" value="LBP_BPI_CETP_C"/>
    <property type="match status" value="1"/>
</dbReference>